<feature type="domain" description="Terminase large subunit-like ATPase" evidence="1">
    <location>
        <begin position="50"/>
        <end position="220"/>
    </location>
</feature>
<dbReference type="InterPro" id="IPR005021">
    <property type="entry name" value="Terminase_largesu-like"/>
</dbReference>
<evidence type="ECO:0000313" key="4">
    <source>
        <dbReference type="Proteomes" id="UP000886886"/>
    </source>
</evidence>
<reference evidence="3" key="2">
    <citation type="journal article" date="2021" name="PeerJ">
        <title>Extensive microbial diversity within the chicken gut microbiome revealed by metagenomics and culture.</title>
        <authorList>
            <person name="Gilroy R."/>
            <person name="Ravi A."/>
            <person name="Getino M."/>
            <person name="Pursley I."/>
            <person name="Horton D.L."/>
            <person name="Alikhan N.F."/>
            <person name="Baker D."/>
            <person name="Gharbi K."/>
            <person name="Hall N."/>
            <person name="Watson M."/>
            <person name="Adriaenssens E.M."/>
            <person name="Foster-Nyarko E."/>
            <person name="Jarju S."/>
            <person name="Secka A."/>
            <person name="Antonio M."/>
            <person name="Oren A."/>
            <person name="Chaudhuri R.R."/>
            <person name="La Ragione R."/>
            <person name="Hildebrand F."/>
            <person name="Pallen M.J."/>
        </authorList>
    </citation>
    <scope>NUCLEOTIDE SEQUENCE</scope>
    <source>
        <strain evidence="3">ChiSjej3B21-11622</strain>
    </source>
</reference>
<dbReference type="InterPro" id="IPR046461">
    <property type="entry name" value="TerL_ATPase"/>
</dbReference>
<dbReference type="Pfam" id="PF03354">
    <property type="entry name" value="TerL_ATPase"/>
    <property type="match status" value="1"/>
</dbReference>
<protein>
    <submittedName>
        <fullName evidence="3">Terminase large subunit</fullName>
    </submittedName>
</protein>
<reference evidence="3" key="1">
    <citation type="submission" date="2020-10" db="EMBL/GenBank/DDBJ databases">
        <authorList>
            <person name="Gilroy R."/>
        </authorList>
    </citation>
    <scope>NUCLEOTIDE SEQUENCE</scope>
    <source>
        <strain evidence="3">ChiSjej3B21-11622</strain>
    </source>
</reference>
<gene>
    <name evidence="3" type="ORF">IAB26_14710</name>
</gene>
<evidence type="ECO:0000313" key="3">
    <source>
        <dbReference type="EMBL" id="HIQ97797.1"/>
    </source>
</evidence>
<dbReference type="PANTHER" id="PTHR41287">
    <property type="match status" value="1"/>
</dbReference>
<dbReference type="EMBL" id="DVFT01000215">
    <property type="protein sequence ID" value="HIQ97797.1"/>
    <property type="molecule type" value="Genomic_DNA"/>
</dbReference>
<accession>A0A9D0ZY99</accession>
<dbReference type="InterPro" id="IPR046462">
    <property type="entry name" value="TerL_nuclease"/>
</dbReference>
<proteinExistence type="predicted"/>
<name>A0A9D0ZY99_9FIRM</name>
<dbReference type="Pfam" id="PF20441">
    <property type="entry name" value="TerL_nuclease"/>
    <property type="match status" value="1"/>
</dbReference>
<feature type="domain" description="Terminase large subunit-like endonuclease" evidence="2">
    <location>
        <begin position="235"/>
        <end position="516"/>
    </location>
</feature>
<dbReference type="Proteomes" id="UP000886886">
    <property type="component" value="Unassembled WGS sequence"/>
</dbReference>
<dbReference type="AlphaFoldDB" id="A0A9D0ZY99"/>
<comment type="caution">
    <text evidence="3">The sequence shown here is derived from an EMBL/GenBank/DDBJ whole genome shotgun (WGS) entry which is preliminary data.</text>
</comment>
<dbReference type="PANTHER" id="PTHR41287:SF1">
    <property type="entry name" value="PROTEIN YMFN"/>
    <property type="match status" value="1"/>
</dbReference>
<evidence type="ECO:0000259" key="1">
    <source>
        <dbReference type="Pfam" id="PF03354"/>
    </source>
</evidence>
<evidence type="ECO:0000259" key="2">
    <source>
        <dbReference type="Pfam" id="PF20441"/>
    </source>
</evidence>
<dbReference type="InterPro" id="IPR027417">
    <property type="entry name" value="P-loop_NTPase"/>
</dbReference>
<dbReference type="Gene3D" id="3.40.50.300">
    <property type="entry name" value="P-loop containing nucleotide triphosphate hydrolases"/>
    <property type="match status" value="1"/>
</dbReference>
<sequence>MYKEIIRILDDPDSEWEYDPKRANHAIEFIENYCRHSKGDAGGSPFILEDWQKALVAATFGVINKKTRLRKYREVLLMVARKNGKSTFSSAIGLYMQMADGEPGAEVYAVATKKDQAKIVWLEAKRMVKKSPVLLRRNKPLVGELTAEFNDSFFRPLGRDSDTLDGLNVHCATMDEMHAWTDQNLYDVIADGTSARREPLILITTTAGTVRENVFDRKYDDAVNLLNGLDDPEGIRDESFLPVIYELDSRDEWTDRECWIKANPGLGTIKRIDQLETKVRRALADPSKVKNLLCKDFDIPETTSEAWLTAEEATNKATFDVRVLKPRYGIGGCDLSATTDLTAAKVVFMVPGDKTIYVLQMYWMPEELVEKRLEEDKIPYDLWIEKGYLRTCPGNRIDPRMVTEWFLEIQNQYDIYLPWIGYDAWSAVYWVKEMQMEFGEAAMIPVHQGKKTLSGPMKALRANLGSKLVNYNANPIDRWCLCNTAVDIDKNDNIQPIKTSNPRRRIDGTAALLDACVVLEEKMNDYMSMI</sequence>
<organism evidence="3 4">
    <name type="scientific">Candidatus Limivivens merdigallinarum</name>
    <dbReference type="NCBI Taxonomy" id="2840859"/>
    <lineage>
        <taxon>Bacteria</taxon>
        <taxon>Bacillati</taxon>
        <taxon>Bacillota</taxon>
        <taxon>Clostridia</taxon>
        <taxon>Lachnospirales</taxon>
        <taxon>Lachnospiraceae</taxon>
        <taxon>Lachnospiraceae incertae sedis</taxon>
        <taxon>Candidatus Limivivens</taxon>
    </lineage>
</organism>
<dbReference type="GO" id="GO:0004519">
    <property type="term" value="F:endonuclease activity"/>
    <property type="evidence" value="ECO:0007669"/>
    <property type="project" value="InterPro"/>
</dbReference>